<feature type="region of interest" description="Disordered" evidence="1">
    <location>
        <begin position="47"/>
        <end position="78"/>
    </location>
</feature>
<dbReference type="AlphaFoldDB" id="A0A448WYS4"/>
<reference evidence="2" key="1">
    <citation type="submission" date="2018-11" db="EMBL/GenBank/DDBJ databases">
        <authorList>
            <consortium name="Pathogen Informatics"/>
        </authorList>
    </citation>
    <scope>NUCLEOTIDE SEQUENCE</scope>
</reference>
<accession>A0A448WYS4</accession>
<gene>
    <name evidence="2" type="ORF">PXEA_LOCUS16990</name>
</gene>
<organism evidence="2 3">
    <name type="scientific">Protopolystoma xenopodis</name>
    <dbReference type="NCBI Taxonomy" id="117903"/>
    <lineage>
        <taxon>Eukaryota</taxon>
        <taxon>Metazoa</taxon>
        <taxon>Spiralia</taxon>
        <taxon>Lophotrochozoa</taxon>
        <taxon>Platyhelminthes</taxon>
        <taxon>Monogenea</taxon>
        <taxon>Polyopisthocotylea</taxon>
        <taxon>Polystomatidea</taxon>
        <taxon>Polystomatidae</taxon>
        <taxon>Protopolystoma</taxon>
    </lineage>
</organism>
<dbReference type="EMBL" id="CAAALY010062531">
    <property type="protein sequence ID" value="VEL23550.1"/>
    <property type="molecule type" value="Genomic_DNA"/>
</dbReference>
<protein>
    <submittedName>
        <fullName evidence="2">Uncharacterized protein</fullName>
    </submittedName>
</protein>
<dbReference type="Proteomes" id="UP000784294">
    <property type="component" value="Unassembled WGS sequence"/>
</dbReference>
<comment type="caution">
    <text evidence="2">The sequence shown here is derived from an EMBL/GenBank/DDBJ whole genome shotgun (WGS) entry which is preliminary data.</text>
</comment>
<keyword evidence="3" id="KW-1185">Reference proteome</keyword>
<evidence type="ECO:0000313" key="3">
    <source>
        <dbReference type="Proteomes" id="UP000784294"/>
    </source>
</evidence>
<name>A0A448WYS4_9PLAT</name>
<sequence>MLKCIHTRKPSLPESSSECLVRPAHVERLEAALEAGIFTERPTTGLFCPTPARGHERRASDRQDEGKSCRFHTVSGLPSSRASASSVRVYFSRPQAPW</sequence>
<evidence type="ECO:0000256" key="1">
    <source>
        <dbReference type="SAM" id="MobiDB-lite"/>
    </source>
</evidence>
<feature type="compositionally biased region" description="Basic and acidic residues" evidence="1">
    <location>
        <begin position="53"/>
        <end position="68"/>
    </location>
</feature>
<evidence type="ECO:0000313" key="2">
    <source>
        <dbReference type="EMBL" id="VEL23550.1"/>
    </source>
</evidence>
<proteinExistence type="predicted"/>